<name>A0A3P1BG91_9BACT</name>
<reference evidence="1 2" key="1">
    <citation type="submission" date="2018-11" db="EMBL/GenBank/DDBJ databases">
        <authorList>
            <person name="Zhou Z."/>
            <person name="Wang G."/>
        </authorList>
    </citation>
    <scope>NUCLEOTIDE SEQUENCE [LARGE SCALE GENOMIC DNA]</scope>
    <source>
        <strain evidence="1 2">KCTC52004</strain>
    </source>
</reference>
<dbReference type="Proteomes" id="UP000271925">
    <property type="component" value="Unassembled WGS sequence"/>
</dbReference>
<gene>
    <name evidence="1" type="ORF">EHT25_26115</name>
</gene>
<comment type="caution">
    <text evidence="1">The sequence shown here is derived from an EMBL/GenBank/DDBJ whole genome shotgun (WGS) entry which is preliminary data.</text>
</comment>
<organism evidence="1 2">
    <name type="scientific">Larkinella rosea</name>
    <dbReference type="NCBI Taxonomy" id="2025312"/>
    <lineage>
        <taxon>Bacteria</taxon>
        <taxon>Pseudomonadati</taxon>
        <taxon>Bacteroidota</taxon>
        <taxon>Cytophagia</taxon>
        <taxon>Cytophagales</taxon>
        <taxon>Spirosomataceae</taxon>
        <taxon>Larkinella</taxon>
    </lineage>
</organism>
<proteinExistence type="predicted"/>
<accession>A0A3P1BG91</accession>
<protein>
    <submittedName>
        <fullName evidence="1">Uncharacterized protein</fullName>
    </submittedName>
</protein>
<evidence type="ECO:0000313" key="1">
    <source>
        <dbReference type="EMBL" id="RRB00101.1"/>
    </source>
</evidence>
<keyword evidence="2" id="KW-1185">Reference proteome</keyword>
<dbReference type="OrthoDB" id="924698at2"/>
<sequence>MKKTLILILLGIWISLATGWATPQKPSGIVLMDSAVTNFLKRWENRVNRLSNRVDSAEINNRRQAALTGFFIADTVQIPDLRQPAVIYRHTIPQVSARNWVGGFSNLFWEDVFQFKINPSRMQVVAKKRNRVQLEVTVFVELTGIRNEGRQPHHLRDAWVLTLEAKAMKSAYRDLAIRSIRRLGGPVELPGLTLAKVADYHDRLQHWFVRFLADSSQRTEARWHLKELMRSDTVLVRIDEKTDTLTLDQLLQLKLRTESVARFQVQSFDMEYCDEFLRNPDNVLVGQLILLEGITVSADNQQLYQRRRTDAVPFPSHHSGRWAQVSNVTVNWNKPSQTR</sequence>
<dbReference type="RefSeq" id="WP_124878149.1">
    <property type="nucleotide sequence ID" value="NZ_RQJO01000011.1"/>
</dbReference>
<dbReference type="AlphaFoldDB" id="A0A3P1BG91"/>
<dbReference type="EMBL" id="RQJO01000011">
    <property type="protein sequence ID" value="RRB00101.1"/>
    <property type="molecule type" value="Genomic_DNA"/>
</dbReference>
<evidence type="ECO:0000313" key="2">
    <source>
        <dbReference type="Proteomes" id="UP000271925"/>
    </source>
</evidence>